<name>A0ABZ0UWJ8_9RICK</name>
<dbReference type="SUPFAM" id="SSF52047">
    <property type="entry name" value="RNI-like"/>
    <property type="match status" value="1"/>
</dbReference>
<keyword evidence="1" id="KW-0614">Plasmid</keyword>
<evidence type="ECO:0000313" key="1">
    <source>
        <dbReference type="EMBL" id="WPY01555.1"/>
    </source>
</evidence>
<dbReference type="RefSeq" id="WP_323739000.1">
    <property type="nucleotide sequence ID" value="NZ_CP112934.1"/>
</dbReference>
<sequence length="400" mass="45173">MKSKTDELTEKAFYHAMNFFKSNDRGVDNQRVCVKQLMEITGFDFDTCLKIQNPILDFYMQVDMRNIGQSVIENNLRMVTQSIHNHLLGLQSDHISIEKPIVSDTYIGSDTYKNIIAKTSSPTHGYLLSDIRTIDISKAGLKDHDIGVLVKNLQYQLLNLDKFDVSHNQLGYSSVENLFYTFRLGSPTATYNIKYMNLSNNQIDDDGVKYISSHLSAGLHPNLRCLDVTGNNLSYGMCIEISKIVQSIEQNIKILVNRLFSIDTIIQGGKKQSDLAFGSKEEKQTIIKEYLKHAQKNGVDIQNVAVSKDIFDKIINNYNLGKNFVIGFTKCKIVPKNFTAFVEDKIIARVSPFVSEIKTITDNASCYFETFDKSISSQEGIQFMLDTGIVTTTELLGNVE</sequence>
<proteinExistence type="predicted"/>
<gene>
    <name evidence="1" type="ORF">Trichorick_01468</name>
</gene>
<dbReference type="Gene3D" id="3.80.10.10">
    <property type="entry name" value="Ribonuclease Inhibitor"/>
    <property type="match status" value="1"/>
</dbReference>
<dbReference type="Proteomes" id="UP001326613">
    <property type="component" value="Plasmid unnamed2"/>
</dbReference>
<dbReference type="EMBL" id="CP112934">
    <property type="protein sequence ID" value="WPY01555.1"/>
    <property type="molecule type" value="Genomic_DNA"/>
</dbReference>
<dbReference type="InterPro" id="IPR001611">
    <property type="entry name" value="Leu-rich_rpt"/>
</dbReference>
<dbReference type="Pfam" id="PF13516">
    <property type="entry name" value="LRR_6"/>
    <property type="match status" value="1"/>
</dbReference>
<organism evidence="1 2">
    <name type="scientific">Candidatus Trichorickettsia mobilis</name>
    <dbReference type="NCBI Taxonomy" id="1346319"/>
    <lineage>
        <taxon>Bacteria</taxon>
        <taxon>Pseudomonadati</taxon>
        <taxon>Pseudomonadota</taxon>
        <taxon>Alphaproteobacteria</taxon>
        <taxon>Rickettsiales</taxon>
        <taxon>Rickettsiaceae</taxon>
        <taxon>Rickettsieae</taxon>
        <taxon>Candidatus Trichorickettsia</taxon>
    </lineage>
</organism>
<protein>
    <submittedName>
        <fullName evidence="1">Leucine Rich repeats domain-containing protein</fullName>
    </submittedName>
</protein>
<dbReference type="InterPro" id="IPR032675">
    <property type="entry name" value="LRR_dom_sf"/>
</dbReference>
<accession>A0ABZ0UWJ8</accession>
<geneLocation type="plasmid" evidence="1 2">
    <name>unnamed2</name>
</geneLocation>
<reference evidence="1 2" key="1">
    <citation type="submission" date="2022-10" db="EMBL/GenBank/DDBJ databases">
        <title>Host association and intracellularity evolved multiple times independently in the Rickettsiales.</title>
        <authorList>
            <person name="Castelli M."/>
            <person name="Nardi T."/>
            <person name="Gammuto L."/>
            <person name="Bellinzona G."/>
            <person name="Sabaneyeva E."/>
            <person name="Potekhin A."/>
            <person name="Serra V."/>
            <person name="Petroni G."/>
            <person name="Sassera D."/>
        </authorList>
    </citation>
    <scope>NUCLEOTIDE SEQUENCE [LARGE SCALE GENOMIC DNA]</scope>
    <source>
        <strain evidence="1 2">Kr 154-4</strain>
        <plasmid evidence="1 2">unnamed2</plasmid>
    </source>
</reference>
<evidence type="ECO:0000313" key="2">
    <source>
        <dbReference type="Proteomes" id="UP001326613"/>
    </source>
</evidence>
<keyword evidence="2" id="KW-1185">Reference proteome</keyword>